<keyword evidence="4" id="KW-0721">Serine protease homolog</keyword>
<keyword evidence="13" id="KW-0645">Protease</keyword>
<evidence type="ECO:0000256" key="6">
    <source>
        <dbReference type="ARBA" id="ARBA00023157"/>
    </source>
</evidence>
<dbReference type="AlphaFoldDB" id="A0A1S2ZXN1"/>
<evidence type="ECO:0000256" key="2">
    <source>
        <dbReference type="ARBA" id="ARBA00007664"/>
    </source>
</evidence>
<dbReference type="FunCoup" id="A0A1S2ZXN1">
    <property type="interactions" value="277"/>
</dbReference>
<keyword evidence="5 10" id="KW-0732">Signal</keyword>
<dbReference type="eggNOG" id="ENOG502QV0K">
    <property type="taxonomic scope" value="Eukaryota"/>
</dbReference>
<dbReference type="InParanoid" id="A0A1S2ZXN1"/>
<dbReference type="SUPFAM" id="SSF50494">
    <property type="entry name" value="Trypsin-like serine proteases"/>
    <property type="match status" value="1"/>
</dbReference>
<dbReference type="OrthoDB" id="10037376at2759"/>
<evidence type="ECO:0000313" key="12">
    <source>
        <dbReference type="Proteomes" id="UP001652624"/>
    </source>
</evidence>
<dbReference type="GO" id="GO:0006508">
    <property type="term" value="P:proteolysis"/>
    <property type="evidence" value="ECO:0007669"/>
    <property type="project" value="UniProtKB-KW"/>
</dbReference>
<dbReference type="PROSITE" id="PS00134">
    <property type="entry name" value="TRYPSIN_HIS"/>
    <property type="match status" value="1"/>
</dbReference>
<dbReference type="STRING" id="9365.ENSEEUP00000013249"/>
<dbReference type="InterPro" id="IPR009003">
    <property type="entry name" value="Peptidase_S1_PA"/>
</dbReference>
<feature type="compositionally biased region" description="Basic and acidic residues" evidence="9">
    <location>
        <begin position="205"/>
        <end position="223"/>
    </location>
</feature>
<evidence type="ECO:0000256" key="1">
    <source>
        <dbReference type="ARBA" id="ARBA00004613"/>
    </source>
</evidence>
<dbReference type="Gene3D" id="2.40.10.10">
    <property type="entry name" value="Trypsin-like serine proteases"/>
    <property type="match status" value="1"/>
</dbReference>
<evidence type="ECO:0000313" key="13">
    <source>
        <dbReference type="RefSeq" id="XP_007526207.1"/>
    </source>
</evidence>
<evidence type="ECO:0000256" key="4">
    <source>
        <dbReference type="ARBA" id="ARBA00022542"/>
    </source>
</evidence>
<feature type="domain" description="Peptidase S1" evidence="11">
    <location>
        <begin position="140"/>
        <end position="200"/>
    </location>
</feature>
<proteinExistence type="inferred from homology"/>
<comment type="subcellular location">
    <subcellularLocation>
        <location evidence="1">Secreted</location>
    </subcellularLocation>
</comment>
<evidence type="ECO:0000256" key="10">
    <source>
        <dbReference type="SAM" id="SignalP"/>
    </source>
</evidence>
<evidence type="ECO:0000259" key="11">
    <source>
        <dbReference type="Pfam" id="PF00089"/>
    </source>
</evidence>
<name>A0A1S2ZXN1_ERIEU</name>
<dbReference type="InterPro" id="IPR043504">
    <property type="entry name" value="Peptidase_S1_PA_chymotrypsin"/>
</dbReference>
<keyword evidence="13" id="KW-0378">Hydrolase</keyword>
<dbReference type="PANTHER" id="PTHR15462">
    <property type="entry name" value="SERINE PROTEASE"/>
    <property type="match status" value="1"/>
</dbReference>
<gene>
    <name evidence="13" type="primary">PRSS35</name>
</gene>
<dbReference type="Pfam" id="PF00089">
    <property type="entry name" value="Trypsin"/>
    <property type="match status" value="1"/>
</dbReference>
<feature type="compositionally biased region" description="Basic residues" evidence="9">
    <location>
        <begin position="191"/>
        <end position="204"/>
    </location>
</feature>
<dbReference type="GO" id="GO:0005576">
    <property type="term" value="C:extracellular region"/>
    <property type="evidence" value="ECO:0007669"/>
    <property type="project" value="UniProtKB-SubCell"/>
</dbReference>
<evidence type="ECO:0000256" key="9">
    <source>
        <dbReference type="SAM" id="MobiDB-lite"/>
    </source>
</evidence>
<evidence type="ECO:0000256" key="3">
    <source>
        <dbReference type="ARBA" id="ARBA00022525"/>
    </source>
</evidence>
<dbReference type="PANTHER" id="PTHR15462:SF17">
    <property type="entry name" value="INACTIVE SERINE PROTEASE 35"/>
    <property type="match status" value="1"/>
</dbReference>
<evidence type="ECO:0000256" key="7">
    <source>
        <dbReference type="ARBA" id="ARBA00023180"/>
    </source>
</evidence>
<feature type="signal peptide" evidence="10">
    <location>
        <begin position="1"/>
        <end position="20"/>
    </location>
</feature>
<dbReference type="OMA" id="FYRFCTV"/>
<evidence type="ECO:0000256" key="5">
    <source>
        <dbReference type="ARBA" id="ARBA00022729"/>
    </source>
</evidence>
<dbReference type="Proteomes" id="UP001652624">
    <property type="component" value="Chromosome 13"/>
</dbReference>
<keyword evidence="12" id="KW-1185">Reference proteome</keyword>
<dbReference type="InterPro" id="IPR018114">
    <property type="entry name" value="TRYPSIN_HIS"/>
</dbReference>
<reference evidence="13" key="1">
    <citation type="submission" date="2025-08" db="UniProtKB">
        <authorList>
            <consortium name="RefSeq"/>
        </authorList>
    </citation>
    <scope>IDENTIFICATION</scope>
</reference>
<comment type="similarity">
    <text evidence="2">Belongs to the peptidase S1 family.</text>
</comment>
<accession>A0A1S2ZXN1</accession>
<organism evidence="12 13">
    <name type="scientific">Erinaceus europaeus</name>
    <name type="common">Western European hedgehog</name>
    <dbReference type="NCBI Taxonomy" id="9365"/>
    <lineage>
        <taxon>Eukaryota</taxon>
        <taxon>Metazoa</taxon>
        <taxon>Chordata</taxon>
        <taxon>Craniata</taxon>
        <taxon>Vertebrata</taxon>
        <taxon>Euteleostomi</taxon>
        <taxon>Mammalia</taxon>
        <taxon>Eutheria</taxon>
        <taxon>Laurasiatheria</taxon>
        <taxon>Eulipotyphla</taxon>
        <taxon>Erinaceidae</taxon>
        <taxon>Erinaceinae</taxon>
        <taxon>Erinaceus</taxon>
    </lineage>
</organism>
<evidence type="ECO:0000256" key="8">
    <source>
        <dbReference type="ARBA" id="ARBA00040309"/>
    </source>
</evidence>
<sequence length="411" mass="46582">MENMLLWLIFFTLGWILTDGSKTEEDFMWHLRKIPQIVSEKTFHLTSPTFEADRKIMLSRVCGIECQKELPAPSLSELENSVSYETVFENGTRTLTRVKVKGLVLEPTQNITTKGASSRRKRQVYGTDSRFSILDKRFLTNFPFNTAVKLSTGCSGVLISPSHVLTAAHCVHDGKDYIKGSKKLRVGLLKMRNKGGGKRRKGSKSRREAIGGDQRKGNKENLKKRVKTGRRKESSQGQKVTEGKPSFQWTRVKNMHIPKGWARGGKGDAALDYDYALLELKRPHKKKYMELGISPTIKKLPGGMIHFSGFDHDRADQLVYRFCSVSEESSDFLYQYCDAESGSTGSGIYLRLKEPGKKNWKRKIIAVYSGHQWVDVQGVQKDYNVAVRITPLKYAQICLWIHGNDADCTYG</sequence>
<dbReference type="InterPro" id="IPR001254">
    <property type="entry name" value="Trypsin_dom"/>
</dbReference>
<dbReference type="RefSeq" id="XP_007526207.1">
    <property type="nucleotide sequence ID" value="XM_007526145.3"/>
</dbReference>
<dbReference type="CTD" id="167681"/>
<keyword evidence="3" id="KW-0964">Secreted</keyword>
<protein>
    <recommendedName>
        <fullName evidence="8">Inactive serine protease 35</fullName>
    </recommendedName>
</protein>
<keyword evidence="6" id="KW-1015">Disulfide bond</keyword>
<dbReference type="InterPro" id="IPR050966">
    <property type="entry name" value="Glutamyl_endopeptidase"/>
</dbReference>
<feature type="region of interest" description="Disordered" evidence="9">
    <location>
        <begin position="191"/>
        <end position="244"/>
    </location>
</feature>
<keyword evidence="7" id="KW-0325">Glycoprotein</keyword>
<dbReference type="GO" id="GO:0004252">
    <property type="term" value="F:serine-type endopeptidase activity"/>
    <property type="evidence" value="ECO:0007669"/>
    <property type="project" value="InterPro"/>
</dbReference>
<feature type="chain" id="PRO_5010237213" description="Inactive serine protease 35" evidence="10">
    <location>
        <begin position="21"/>
        <end position="411"/>
    </location>
</feature>
<dbReference type="GeneID" id="103116287"/>